<dbReference type="EMBL" id="FQUQ01000002">
    <property type="protein sequence ID" value="SHF33521.1"/>
    <property type="molecule type" value="Genomic_DNA"/>
</dbReference>
<dbReference type="Gene3D" id="3.40.50.150">
    <property type="entry name" value="Vaccinia Virus protein VP39"/>
    <property type="match status" value="1"/>
</dbReference>
<dbReference type="PANTHER" id="PTHR10509">
    <property type="entry name" value="O-METHYLTRANSFERASE-RELATED"/>
    <property type="match status" value="1"/>
</dbReference>
<dbReference type="CDD" id="cd02440">
    <property type="entry name" value="AdoMet_MTases"/>
    <property type="match status" value="1"/>
</dbReference>
<accession>A0A1M5ATE4</accession>
<evidence type="ECO:0000256" key="3">
    <source>
        <dbReference type="ARBA" id="ARBA00022691"/>
    </source>
</evidence>
<keyword evidence="5" id="KW-1185">Reference proteome</keyword>
<dbReference type="GO" id="GO:0008171">
    <property type="term" value="F:O-methyltransferase activity"/>
    <property type="evidence" value="ECO:0007669"/>
    <property type="project" value="InterPro"/>
</dbReference>
<dbReference type="InterPro" id="IPR002935">
    <property type="entry name" value="SAM_O-MeTrfase"/>
</dbReference>
<dbReference type="SUPFAM" id="SSF53335">
    <property type="entry name" value="S-adenosyl-L-methionine-dependent methyltransferases"/>
    <property type="match status" value="1"/>
</dbReference>
<dbReference type="PROSITE" id="PS51682">
    <property type="entry name" value="SAM_OMT_I"/>
    <property type="match status" value="1"/>
</dbReference>
<dbReference type="OrthoDB" id="9799672at2"/>
<proteinExistence type="predicted"/>
<keyword evidence="3" id="KW-0949">S-adenosyl-L-methionine</keyword>
<evidence type="ECO:0000313" key="4">
    <source>
        <dbReference type="EMBL" id="SHF33521.1"/>
    </source>
</evidence>
<dbReference type="STRING" id="288992.SAMN04488522_102881"/>
<dbReference type="AlphaFoldDB" id="A0A1M5ATE4"/>
<dbReference type="InterPro" id="IPR050362">
    <property type="entry name" value="Cation-dep_OMT"/>
</dbReference>
<reference evidence="5" key="1">
    <citation type="submission" date="2016-11" db="EMBL/GenBank/DDBJ databases">
        <authorList>
            <person name="Varghese N."/>
            <person name="Submissions S."/>
        </authorList>
    </citation>
    <scope>NUCLEOTIDE SEQUENCE [LARGE SCALE GENOMIC DNA]</scope>
    <source>
        <strain evidence="5">DSM 16990</strain>
    </source>
</reference>
<evidence type="ECO:0000256" key="1">
    <source>
        <dbReference type="ARBA" id="ARBA00022603"/>
    </source>
</evidence>
<dbReference type="RefSeq" id="WP_073231035.1">
    <property type="nucleotide sequence ID" value="NZ_FQUQ01000002.1"/>
</dbReference>
<dbReference type="PANTHER" id="PTHR10509:SF14">
    <property type="entry name" value="CAFFEOYL-COA O-METHYLTRANSFERASE 3-RELATED"/>
    <property type="match status" value="1"/>
</dbReference>
<dbReference type="Proteomes" id="UP000184287">
    <property type="component" value="Unassembled WGS sequence"/>
</dbReference>
<evidence type="ECO:0000313" key="5">
    <source>
        <dbReference type="Proteomes" id="UP000184287"/>
    </source>
</evidence>
<name>A0A1M5ATE4_9SPHI</name>
<dbReference type="GO" id="GO:0008757">
    <property type="term" value="F:S-adenosylmethionine-dependent methyltransferase activity"/>
    <property type="evidence" value="ECO:0007669"/>
    <property type="project" value="TreeGrafter"/>
</dbReference>
<sequence>MNENIFGKVDQYISDLLAPEDQILKDTIKSIDEEGLPQISVTPNHGKMLQVMAILSNAKRILELGTLAGYSTIWLARALPENGQLITLEVDQHHSDVARKNIENAGLSDKVDFRVGKAMEILPQLIENNEGPFDLIFIDADKPPYTEYFEYALKLSRPGTVIICDNVIREGKVLDENTSDERVKGVQRFNKMLQQNKNVTATIIQTVGVKEHDGIAIAVVNRS</sequence>
<keyword evidence="1 4" id="KW-0489">Methyltransferase</keyword>
<dbReference type="Pfam" id="PF01596">
    <property type="entry name" value="Methyltransf_3"/>
    <property type="match status" value="1"/>
</dbReference>
<protein>
    <submittedName>
        <fullName evidence="4">Caffeoyl-CoA O-methyltransferase</fullName>
    </submittedName>
</protein>
<dbReference type="GO" id="GO:0032259">
    <property type="term" value="P:methylation"/>
    <property type="evidence" value="ECO:0007669"/>
    <property type="project" value="UniProtKB-KW"/>
</dbReference>
<evidence type="ECO:0000256" key="2">
    <source>
        <dbReference type="ARBA" id="ARBA00022679"/>
    </source>
</evidence>
<gene>
    <name evidence="4" type="ORF">SAMN04488522_102881</name>
</gene>
<keyword evidence="2 4" id="KW-0808">Transferase</keyword>
<dbReference type="InterPro" id="IPR029063">
    <property type="entry name" value="SAM-dependent_MTases_sf"/>
</dbReference>
<organism evidence="4 5">
    <name type="scientific">Pedobacter caeni</name>
    <dbReference type="NCBI Taxonomy" id="288992"/>
    <lineage>
        <taxon>Bacteria</taxon>
        <taxon>Pseudomonadati</taxon>
        <taxon>Bacteroidota</taxon>
        <taxon>Sphingobacteriia</taxon>
        <taxon>Sphingobacteriales</taxon>
        <taxon>Sphingobacteriaceae</taxon>
        <taxon>Pedobacter</taxon>
    </lineage>
</organism>